<keyword evidence="1" id="KW-0732">Signal</keyword>
<feature type="signal peptide" evidence="1">
    <location>
        <begin position="1"/>
        <end position="27"/>
    </location>
</feature>
<evidence type="ECO:0000256" key="1">
    <source>
        <dbReference type="SAM" id="SignalP"/>
    </source>
</evidence>
<dbReference type="Proteomes" id="UP000006174">
    <property type="component" value="Unassembled WGS sequence"/>
</dbReference>
<dbReference type="HOGENOM" id="CLU_111242_0_0_1"/>
<dbReference type="eggNOG" id="ENOG502RE5C">
    <property type="taxonomic scope" value="Eukaryota"/>
</dbReference>
<feature type="chain" id="PRO_5003658503" evidence="1">
    <location>
        <begin position="28"/>
        <end position="195"/>
    </location>
</feature>
<keyword evidence="3" id="KW-1185">Reference proteome</keyword>
<evidence type="ECO:0000313" key="3">
    <source>
        <dbReference type="Proteomes" id="UP000006174"/>
    </source>
</evidence>
<accession>I2G0C4</accession>
<sequence length="195" mass="22381">MTRASTSAANFGLLLVALVLMLHSVVGELTPRHVRHHLFARDFGYDKCHTDLVANNIEYKTLCEDNDDPRKTCFSHWAGNLKGAKACFREDGSVKEKLMIKDDTMNDFTMAHPTDSFEIIYPNLGGVKLIYDNFDNNTGCKDIVLQRHQFSPWRIWVSDEDGDGKDIDTLNYKMTFKRLCSKWIHIHISRSILNV</sequence>
<reference evidence="2 3" key="1">
    <citation type="journal article" date="2012" name="Plant Cell">
        <title>Genome comparison of barley and maize smut fungi reveals targeted loss of RNA silencing components and species-specific presence of transposable elements.</title>
        <authorList>
            <person name="Laurie J.D."/>
            <person name="Ali S."/>
            <person name="Linning R."/>
            <person name="Mannhaupt G."/>
            <person name="Wong P."/>
            <person name="Gueldener U."/>
            <person name="Muensterkoetter M."/>
            <person name="Moore R."/>
            <person name="Kahmann R."/>
            <person name="Bakkeren G."/>
            <person name="Schirawski J."/>
        </authorList>
    </citation>
    <scope>NUCLEOTIDE SEQUENCE [LARGE SCALE GENOMIC DNA]</scope>
    <source>
        <strain evidence="3">Uh4875-4</strain>
    </source>
</reference>
<dbReference type="EMBL" id="CAGI01000175">
    <property type="protein sequence ID" value="CCF52617.1"/>
    <property type="molecule type" value="Genomic_DNA"/>
</dbReference>
<name>I2G0C4_USTHO</name>
<comment type="caution">
    <text evidence="2">The sequence shown here is derived from an EMBL/GenBank/DDBJ whole genome shotgun (WGS) entry which is preliminary data.</text>
</comment>
<proteinExistence type="predicted"/>
<evidence type="ECO:0000313" key="2">
    <source>
        <dbReference type="EMBL" id="CCF52617.1"/>
    </source>
</evidence>
<protein>
    <submittedName>
        <fullName evidence="2">Related to Mig1 protein, induced during biotrophic phase</fullName>
    </submittedName>
</protein>
<organism evidence="2 3">
    <name type="scientific">Ustilago hordei</name>
    <name type="common">Barley covered smut fungus</name>
    <dbReference type="NCBI Taxonomy" id="120017"/>
    <lineage>
        <taxon>Eukaryota</taxon>
        <taxon>Fungi</taxon>
        <taxon>Dikarya</taxon>
        <taxon>Basidiomycota</taxon>
        <taxon>Ustilaginomycotina</taxon>
        <taxon>Ustilaginomycetes</taxon>
        <taxon>Ustilaginales</taxon>
        <taxon>Ustilaginaceae</taxon>
        <taxon>Ustilago</taxon>
    </lineage>
</organism>
<gene>
    <name evidence="2" type="ORF">UHOR_04736</name>
</gene>
<dbReference type="AlphaFoldDB" id="I2G0C4"/>